<dbReference type="RefSeq" id="WP_089837686.1">
    <property type="nucleotide sequence ID" value="NZ_FNBN01000011.1"/>
</dbReference>
<dbReference type="AlphaFoldDB" id="A0A1G8BG43"/>
<proteinExistence type="predicted"/>
<protein>
    <submittedName>
        <fullName evidence="2">Uncharacterized protein</fullName>
    </submittedName>
</protein>
<organism evidence="2 3">
    <name type="scientific">Chitinophaga filiformis</name>
    <name type="common">Myxococcus filiformis</name>
    <name type="synonym">Flexibacter filiformis</name>
    <dbReference type="NCBI Taxonomy" id="104663"/>
    <lineage>
        <taxon>Bacteria</taxon>
        <taxon>Pseudomonadati</taxon>
        <taxon>Bacteroidota</taxon>
        <taxon>Chitinophagia</taxon>
        <taxon>Chitinophagales</taxon>
        <taxon>Chitinophagaceae</taxon>
        <taxon>Chitinophaga</taxon>
    </lineage>
</organism>
<name>A0A1G8BG43_CHIFI</name>
<sequence length="120" mass="14036">MEVFELSRGWKIVIYIILGLFFALFTWLAVNCFIEPSLKRAIAFMLPMSLIAMFFIACGFLQVDEKVIFDDYSIRKESKLVNREILRNDVKDIGLIRTMCALSLMREKVNGYWLLLISRT</sequence>
<gene>
    <name evidence="2" type="ORF">SAMN04488121_11135</name>
</gene>
<evidence type="ECO:0000313" key="3">
    <source>
        <dbReference type="Proteomes" id="UP000199045"/>
    </source>
</evidence>
<accession>A0A1G8BG43</accession>
<evidence type="ECO:0000256" key="1">
    <source>
        <dbReference type="SAM" id="Phobius"/>
    </source>
</evidence>
<keyword evidence="1" id="KW-0472">Membrane</keyword>
<keyword evidence="1" id="KW-0812">Transmembrane</keyword>
<evidence type="ECO:0000313" key="2">
    <source>
        <dbReference type="EMBL" id="SDH32216.1"/>
    </source>
</evidence>
<dbReference type="STRING" id="104663.SAMN04488121_11135"/>
<keyword evidence="1" id="KW-1133">Transmembrane helix</keyword>
<dbReference type="Proteomes" id="UP000199045">
    <property type="component" value="Unassembled WGS sequence"/>
</dbReference>
<reference evidence="3" key="1">
    <citation type="submission" date="2016-10" db="EMBL/GenBank/DDBJ databases">
        <authorList>
            <person name="Varghese N."/>
            <person name="Submissions S."/>
        </authorList>
    </citation>
    <scope>NUCLEOTIDE SEQUENCE [LARGE SCALE GENOMIC DNA]</scope>
    <source>
        <strain evidence="3">DSM 527</strain>
    </source>
</reference>
<feature type="transmembrane region" description="Helical" evidence="1">
    <location>
        <begin position="12"/>
        <end position="34"/>
    </location>
</feature>
<dbReference type="EMBL" id="FNBN01000011">
    <property type="protein sequence ID" value="SDH32216.1"/>
    <property type="molecule type" value="Genomic_DNA"/>
</dbReference>
<feature type="transmembrane region" description="Helical" evidence="1">
    <location>
        <begin position="41"/>
        <end position="63"/>
    </location>
</feature>